<comment type="caution">
    <text evidence="3">The sequence shown here is derived from an EMBL/GenBank/DDBJ whole genome shotgun (WGS) entry which is preliminary data.</text>
</comment>
<dbReference type="GeneID" id="43595693"/>
<proteinExistence type="predicted"/>
<keyword evidence="4" id="KW-1185">Reference proteome</keyword>
<dbReference type="EMBL" id="NPIC01000002">
    <property type="protein sequence ID" value="RDL38504.1"/>
    <property type="molecule type" value="Genomic_DNA"/>
</dbReference>
<keyword evidence="2" id="KW-0472">Membrane</keyword>
<keyword evidence="2" id="KW-0812">Transmembrane</keyword>
<dbReference type="AlphaFoldDB" id="A0A370TSM8"/>
<gene>
    <name evidence="3" type="ORF">BP5553_02844</name>
</gene>
<evidence type="ECO:0000256" key="2">
    <source>
        <dbReference type="SAM" id="Phobius"/>
    </source>
</evidence>
<name>A0A370TSM8_9HELO</name>
<accession>A0A370TSM8</accession>
<feature type="compositionally biased region" description="Basic residues" evidence="1">
    <location>
        <begin position="1"/>
        <end position="11"/>
    </location>
</feature>
<evidence type="ECO:0000256" key="1">
    <source>
        <dbReference type="SAM" id="MobiDB-lite"/>
    </source>
</evidence>
<feature type="compositionally biased region" description="Basic and acidic residues" evidence="1">
    <location>
        <begin position="13"/>
        <end position="23"/>
    </location>
</feature>
<reference evidence="3 4" key="1">
    <citation type="journal article" date="2018" name="IMA Fungus">
        <title>IMA Genome-F 9: Draft genome sequence of Annulohypoxylon stygium, Aspergillus mulundensis, Berkeleyomyces basicola (syn. Thielaviopsis basicola), Ceratocystis smalleyi, two Cercospora beticola strains, Coleophoma cylindrospora, Fusarium fracticaudum, Phialophora cf. hyalina, and Morchella septimelata.</title>
        <authorList>
            <person name="Wingfield B.D."/>
            <person name="Bills G.F."/>
            <person name="Dong Y."/>
            <person name="Huang W."/>
            <person name="Nel W.J."/>
            <person name="Swalarsk-Parry B.S."/>
            <person name="Vaghefi N."/>
            <person name="Wilken P.M."/>
            <person name="An Z."/>
            <person name="de Beer Z.W."/>
            <person name="De Vos L."/>
            <person name="Chen L."/>
            <person name="Duong T.A."/>
            <person name="Gao Y."/>
            <person name="Hammerbacher A."/>
            <person name="Kikkert J.R."/>
            <person name="Li Y."/>
            <person name="Li H."/>
            <person name="Li K."/>
            <person name="Li Q."/>
            <person name="Liu X."/>
            <person name="Ma X."/>
            <person name="Naidoo K."/>
            <person name="Pethybridge S.J."/>
            <person name="Sun J."/>
            <person name="Steenkamp E.T."/>
            <person name="van der Nest M.A."/>
            <person name="van Wyk S."/>
            <person name="Wingfield M.J."/>
            <person name="Xiong C."/>
            <person name="Yue Q."/>
            <person name="Zhang X."/>
        </authorList>
    </citation>
    <scope>NUCLEOTIDE SEQUENCE [LARGE SCALE GENOMIC DNA]</scope>
    <source>
        <strain evidence="3 4">BP 5553</strain>
    </source>
</reference>
<evidence type="ECO:0000313" key="3">
    <source>
        <dbReference type="EMBL" id="RDL38504.1"/>
    </source>
</evidence>
<protein>
    <submittedName>
        <fullName evidence="3">Uncharacterized protein</fullName>
    </submittedName>
</protein>
<feature type="transmembrane region" description="Helical" evidence="2">
    <location>
        <begin position="31"/>
        <end position="51"/>
    </location>
</feature>
<dbReference type="Proteomes" id="UP000254866">
    <property type="component" value="Unassembled WGS sequence"/>
</dbReference>
<organism evidence="3 4">
    <name type="scientific">Venustampulla echinocandica</name>
    <dbReference type="NCBI Taxonomy" id="2656787"/>
    <lineage>
        <taxon>Eukaryota</taxon>
        <taxon>Fungi</taxon>
        <taxon>Dikarya</taxon>
        <taxon>Ascomycota</taxon>
        <taxon>Pezizomycotina</taxon>
        <taxon>Leotiomycetes</taxon>
        <taxon>Helotiales</taxon>
        <taxon>Pleuroascaceae</taxon>
        <taxon>Venustampulla</taxon>
    </lineage>
</organism>
<sequence length="56" mass="6240">MAGNAHRRSHPRVGAEKQARRRREEERAAELSMALTGIALFVAWAVALYVWSAFGS</sequence>
<evidence type="ECO:0000313" key="4">
    <source>
        <dbReference type="Proteomes" id="UP000254866"/>
    </source>
</evidence>
<dbReference type="RefSeq" id="XP_031871160.1">
    <property type="nucleotide sequence ID" value="XM_032011467.1"/>
</dbReference>
<keyword evidence="2" id="KW-1133">Transmembrane helix</keyword>
<feature type="region of interest" description="Disordered" evidence="1">
    <location>
        <begin position="1"/>
        <end position="23"/>
    </location>
</feature>